<keyword evidence="2" id="KW-1185">Reference proteome</keyword>
<protein>
    <submittedName>
        <fullName evidence="1">Mechanosensitive ion channel</fullName>
    </submittedName>
</protein>
<accession>A0ACC6FUC3</accession>
<proteinExistence type="predicted"/>
<dbReference type="Proteomes" id="UP001173802">
    <property type="component" value="Unassembled WGS sequence"/>
</dbReference>
<comment type="caution">
    <text evidence="1">The sequence shown here is derived from an EMBL/GenBank/DDBJ whole genome shotgun (WGS) entry which is preliminary data.</text>
</comment>
<name>A0ACC6FUC3_9HELI</name>
<evidence type="ECO:0000313" key="2">
    <source>
        <dbReference type="Proteomes" id="UP001173802"/>
    </source>
</evidence>
<gene>
    <name evidence="1" type="ORF">NYG90_08390</name>
</gene>
<dbReference type="EMBL" id="JANURN010000008">
    <property type="protein sequence ID" value="MDL0082682.1"/>
    <property type="molecule type" value="Genomic_DNA"/>
</dbReference>
<evidence type="ECO:0000313" key="1">
    <source>
        <dbReference type="EMBL" id="MDL0082682.1"/>
    </source>
</evidence>
<sequence length="537" mass="61157">MKAWCERVCRILVLGLLCSSLAQAAPEQASTLINPLNTEHKDSTTMSQKELQDELVSINTTLTQSNNPWLKRYTDYANYNRIMRQMHTLQDEILHIDATNISALNEKRLAIETLERQLDLLKDAKSDPFKDLIQKPEIGDLPNITNPFAIISGLSFINNLQNTKAAFESNKQSLEIVLTLIERKYSLLEQLSKSHKNYAKELALVQAELLEFQSAYNIISTSIDIYNKRYDEVYALLSHQIHKQTFKLMYIALAILISIGLALGLKLLIKRYITDNERTYTANKIINFFNITIIVLILLFAYLENVTYLVAVLGFASAGLAIAMKDLFMSILGWFVIVLGGSVHVGDRVRVEKDGSIYVGDVLDISMLRITMYEDVTLTSFAHNRRAGRIVFIPNNFVFTMMIANYTHNGMQTVWDGIDFCITFDSNAQKAQQIALDITAKHSKSYTQLTKSRLRKMRDRYSLKHANVDPRVYSFIATNGLVISVWYQTNAYATLTLRSQISLEIMQAILQEPDIFIAYETTKFVQTPYDGFGDKSH</sequence>
<reference evidence="1 2" key="1">
    <citation type="journal article" date="2023" name="Microorganisms">
        <title>Isolation and Genomic Characteristics of Cat-Borne Campylobacter felis sp. nov. and Sheep-Borne Campylobacter ovis sp. nov.</title>
        <authorList>
            <person name="Wang H."/>
            <person name="Li Y."/>
            <person name="Gu Y."/>
            <person name="Zhou G."/>
            <person name="Chen X."/>
            <person name="Zhang X."/>
            <person name="Shao Z."/>
            <person name="Zhang J."/>
            <person name="Zhang M."/>
        </authorList>
    </citation>
    <scope>NUCLEOTIDE SEQUENCE [LARGE SCALE GENOMIC DNA]</scope>
    <source>
        <strain evidence="1 2">XJK30-2</strain>
    </source>
</reference>
<organism evidence="1 2">
    <name type="scientific">Helicobacter zhangjianzhongii</name>
    <dbReference type="NCBI Taxonomy" id="2974574"/>
    <lineage>
        <taxon>Bacteria</taxon>
        <taxon>Pseudomonadati</taxon>
        <taxon>Campylobacterota</taxon>
        <taxon>Epsilonproteobacteria</taxon>
        <taxon>Campylobacterales</taxon>
        <taxon>Helicobacteraceae</taxon>
        <taxon>Helicobacter</taxon>
    </lineage>
</organism>